<keyword evidence="5 10" id="KW-0269">Exonuclease</keyword>
<keyword evidence="3" id="KW-0540">Nuclease</keyword>
<dbReference type="EMBL" id="AZGE01000004">
    <property type="protein sequence ID" value="KRM16324.1"/>
    <property type="molecule type" value="Genomic_DNA"/>
</dbReference>
<evidence type="ECO:0000256" key="5">
    <source>
        <dbReference type="ARBA" id="ARBA00022839"/>
    </source>
</evidence>
<sequence>MGKKMIEARYNWQDQSAKVDQQVVQTLQDELAISKTMAVLLAERGIADAQAARDFLKPSLSAVHDPRLLHDMDQAVERIETAVANGEKITVYGDYDADGITSTAVMYEALTGIGADVDYYVPDRFKDGYGPNQAAYDRIIANGTKLIVTVDNGVSGKQVIESTIAQGVDVVITDHHELPAELPKATAIVHPRYPGSSYPFPDLSGVGVAFKLVWALQEEFPEEMLDLLAIGEIADVVSVTDENRALISLGIQELRQGMRPGLHALISLAGVNESQLTDQEIGFTIAPRLNALGRVANANAGVELLTTLDENRGRELAEQVEAANQERRQLVDDIMTTAKKQALSPANQQRPVLVLAGHGWHQGVLGIVASRIMDDTGKPTIVAGINEDEEVAKASGRSLPGFNLFQALDQHRDLFTAFGGHPAACGLSLPEEQLGTLQEALVAEAAEQGFTGKQKQPLAVATGLAVGDVTEQLYQQLQQLGPFGPGNDQPVFLFRDVQPTNVKTMGKDNSHLKFNLSPQLAVVAFNQGNLAPLLAGQGTTVDMVAKLSINEWQGKRQVQLMLEDIQITGTVILDRRTNHLTPHHFEMPGYYLVYNDRLRQNIAPHLPAGTAISPVEAGKIDFANERLTVVDCPADLAAFKALFANDSAAPAIIRLLLYEANSIYLAGLPTRTDFVSLYRFLAQQASIQWPQQRSAVSRYLRINEVRLNLMISVFSEAGFVTIKDGVLNLVADVQKTDLKQTDHYQARLAQYQAEQTLLFSDAGTVAEWVSQCLKKN</sequence>
<evidence type="ECO:0000313" key="11">
    <source>
        <dbReference type="Proteomes" id="UP000050973"/>
    </source>
</evidence>
<dbReference type="InterPro" id="IPR003156">
    <property type="entry name" value="DHHA1_dom"/>
</dbReference>
<evidence type="ECO:0000256" key="2">
    <source>
        <dbReference type="ARBA" id="ARBA00019841"/>
    </source>
</evidence>
<dbReference type="Proteomes" id="UP000050973">
    <property type="component" value="Unassembled WGS sequence"/>
</dbReference>
<dbReference type="Pfam" id="PF17768">
    <property type="entry name" value="RecJ_OB"/>
    <property type="match status" value="1"/>
</dbReference>
<feature type="domain" description="RecJ OB" evidence="9">
    <location>
        <begin position="464"/>
        <end position="564"/>
    </location>
</feature>
<evidence type="ECO:0000259" key="9">
    <source>
        <dbReference type="Pfam" id="PF17768"/>
    </source>
</evidence>
<evidence type="ECO:0000259" key="8">
    <source>
        <dbReference type="Pfam" id="PF10141"/>
    </source>
</evidence>
<dbReference type="GO" id="GO:0008409">
    <property type="term" value="F:5'-3' exonuclease activity"/>
    <property type="evidence" value="ECO:0007669"/>
    <property type="project" value="InterPro"/>
</dbReference>
<comment type="caution">
    <text evidence="10">The sequence shown here is derived from an EMBL/GenBank/DDBJ whole genome shotgun (WGS) entry which is preliminary data.</text>
</comment>
<dbReference type="GO" id="GO:0006310">
    <property type="term" value="P:DNA recombination"/>
    <property type="evidence" value="ECO:0007669"/>
    <property type="project" value="InterPro"/>
</dbReference>
<evidence type="ECO:0000256" key="1">
    <source>
        <dbReference type="ARBA" id="ARBA00005915"/>
    </source>
</evidence>
<evidence type="ECO:0000313" key="10">
    <source>
        <dbReference type="EMBL" id="KRM16324.1"/>
    </source>
</evidence>
<dbReference type="InterPro" id="IPR018779">
    <property type="entry name" value="RecJ_C"/>
</dbReference>
<reference evidence="10 11" key="1">
    <citation type="journal article" date="2015" name="Genome Announc.">
        <title>Expanding the biotechnology potential of lactobacilli through comparative genomics of 213 strains and associated genera.</title>
        <authorList>
            <person name="Sun Z."/>
            <person name="Harris H.M."/>
            <person name="McCann A."/>
            <person name="Guo C."/>
            <person name="Argimon S."/>
            <person name="Zhang W."/>
            <person name="Yang X."/>
            <person name="Jeffery I.B."/>
            <person name="Cooney J.C."/>
            <person name="Kagawa T.F."/>
            <person name="Liu W."/>
            <person name="Song Y."/>
            <person name="Salvetti E."/>
            <person name="Wrobel A."/>
            <person name="Rasinkangas P."/>
            <person name="Parkhill J."/>
            <person name="Rea M.C."/>
            <person name="O'Sullivan O."/>
            <person name="Ritari J."/>
            <person name="Douillard F.P."/>
            <person name="Paul Ross R."/>
            <person name="Yang R."/>
            <person name="Briner A.E."/>
            <person name="Felis G.E."/>
            <person name="de Vos W.M."/>
            <person name="Barrangou R."/>
            <person name="Klaenhammer T.R."/>
            <person name="Caufield P.W."/>
            <person name="Cui Y."/>
            <person name="Zhang H."/>
            <person name="O'Toole P.W."/>
        </authorList>
    </citation>
    <scope>NUCLEOTIDE SEQUENCE [LARGE SCALE GENOMIC DNA]</scope>
    <source>
        <strain evidence="10 11">DSM 4864</strain>
    </source>
</reference>
<feature type="domain" description="Single-stranded-DNA-specific exonuclease RecJ C-terminal" evidence="8">
    <location>
        <begin position="572"/>
        <end position="769"/>
    </location>
</feature>
<dbReference type="Pfam" id="PF02272">
    <property type="entry name" value="DHHA1"/>
    <property type="match status" value="1"/>
</dbReference>
<dbReference type="InterPro" id="IPR041122">
    <property type="entry name" value="RecJ_OB"/>
</dbReference>
<dbReference type="InterPro" id="IPR051673">
    <property type="entry name" value="SSDNA_exonuclease_RecJ"/>
</dbReference>
<dbReference type="InterPro" id="IPR004610">
    <property type="entry name" value="RecJ"/>
</dbReference>
<evidence type="ECO:0000256" key="4">
    <source>
        <dbReference type="ARBA" id="ARBA00022801"/>
    </source>
</evidence>
<dbReference type="PANTHER" id="PTHR30255:SF2">
    <property type="entry name" value="SINGLE-STRANDED-DNA-SPECIFIC EXONUCLEASE RECJ"/>
    <property type="match status" value="1"/>
</dbReference>
<evidence type="ECO:0000259" key="7">
    <source>
        <dbReference type="Pfam" id="PF02272"/>
    </source>
</evidence>
<dbReference type="NCBIfam" id="TIGR00644">
    <property type="entry name" value="recJ"/>
    <property type="match status" value="1"/>
</dbReference>
<dbReference type="Gene3D" id="3.90.1640.30">
    <property type="match status" value="1"/>
</dbReference>
<gene>
    <name evidence="10" type="ORF">FC49_GL001441</name>
</gene>
<accession>A0A0R1WJ92</accession>
<dbReference type="GO" id="GO:0006281">
    <property type="term" value="P:DNA repair"/>
    <property type="evidence" value="ECO:0007669"/>
    <property type="project" value="InterPro"/>
</dbReference>
<dbReference type="GO" id="GO:0003676">
    <property type="term" value="F:nucleic acid binding"/>
    <property type="evidence" value="ECO:0007669"/>
    <property type="project" value="InterPro"/>
</dbReference>
<feature type="domain" description="DDH" evidence="6">
    <location>
        <begin position="88"/>
        <end position="231"/>
    </location>
</feature>
<dbReference type="InterPro" id="IPR038763">
    <property type="entry name" value="DHH_sf"/>
</dbReference>
<protein>
    <recommendedName>
        <fullName evidence="2">Single-stranded-DNA-specific exonuclease RecJ</fullName>
    </recommendedName>
</protein>
<dbReference type="InterPro" id="IPR001667">
    <property type="entry name" value="DDH_dom"/>
</dbReference>
<dbReference type="AlphaFoldDB" id="A0A0R1WJ92"/>
<name>A0A0R1WJ92_9LACO</name>
<organism evidence="10 11">
    <name type="scientific">Limosilactobacillus oris DSM 4864</name>
    <dbReference type="NCBI Taxonomy" id="1423779"/>
    <lineage>
        <taxon>Bacteria</taxon>
        <taxon>Bacillati</taxon>
        <taxon>Bacillota</taxon>
        <taxon>Bacilli</taxon>
        <taxon>Lactobacillales</taxon>
        <taxon>Lactobacillaceae</taxon>
        <taxon>Limosilactobacillus</taxon>
    </lineage>
</organism>
<dbReference type="PATRIC" id="fig|1423779.3.peg.1481"/>
<keyword evidence="4" id="KW-0378">Hydrolase</keyword>
<proteinExistence type="inferred from homology"/>
<evidence type="ECO:0000259" key="6">
    <source>
        <dbReference type="Pfam" id="PF01368"/>
    </source>
</evidence>
<dbReference type="SUPFAM" id="SSF64182">
    <property type="entry name" value="DHH phosphoesterases"/>
    <property type="match status" value="1"/>
</dbReference>
<feature type="domain" description="DHHA1" evidence="7">
    <location>
        <begin position="351"/>
        <end position="443"/>
    </location>
</feature>
<evidence type="ECO:0000256" key="3">
    <source>
        <dbReference type="ARBA" id="ARBA00022722"/>
    </source>
</evidence>
<dbReference type="PANTHER" id="PTHR30255">
    <property type="entry name" value="SINGLE-STRANDED-DNA-SPECIFIC EXONUCLEASE RECJ"/>
    <property type="match status" value="1"/>
</dbReference>
<dbReference type="Pfam" id="PF10141">
    <property type="entry name" value="ssDNA-exonuc_C"/>
    <property type="match status" value="1"/>
</dbReference>
<dbReference type="Gene3D" id="2.40.50.460">
    <property type="match status" value="1"/>
</dbReference>
<dbReference type="Pfam" id="PF01368">
    <property type="entry name" value="DHH"/>
    <property type="match status" value="1"/>
</dbReference>
<comment type="similarity">
    <text evidence="1">Belongs to the RecJ family.</text>
</comment>